<evidence type="ECO:0000256" key="1">
    <source>
        <dbReference type="ARBA" id="ARBA00044755"/>
    </source>
</evidence>
<evidence type="ECO:0008006" key="4">
    <source>
        <dbReference type="Google" id="ProtNLM"/>
    </source>
</evidence>
<proteinExistence type="inferred from homology"/>
<dbReference type="RefSeq" id="WP_318351009.1">
    <property type="nucleotide sequence ID" value="NZ_AP018694.1"/>
</dbReference>
<organism evidence="2 3">
    <name type="scientific">Aquipluma nitroreducens</name>
    <dbReference type="NCBI Taxonomy" id="2010828"/>
    <lineage>
        <taxon>Bacteria</taxon>
        <taxon>Pseudomonadati</taxon>
        <taxon>Bacteroidota</taxon>
        <taxon>Bacteroidia</taxon>
        <taxon>Marinilabiliales</taxon>
        <taxon>Prolixibacteraceae</taxon>
        <taxon>Aquipluma</taxon>
    </lineage>
</organism>
<reference evidence="2" key="1">
    <citation type="journal article" date="2020" name="Int. J. Syst. Evol. Microbiol.">
        <title>Aquipluma nitroreducens gen. nov. sp. nov., a novel facultatively anaerobic bacterium isolated from a freshwater lake.</title>
        <authorList>
            <person name="Watanabe M."/>
            <person name="Kojima H."/>
            <person name="Fukui M."/>
        </authorList>
    </citation>
    <scope>NUCLEOTIDE SEQUENCE</scope>
    <source>
        <strain evidence="2">MeG22</strain>
    </source>
</reference>
<dbReference type="KEGG" id="anf:AQPE_2235"/>
<dbReference type="Proteomes" id="UP001193389">
    <property type="component" value="Chromosome"/>
</dbReference>
<evidence type="ECO:0000313" key="2">
    <source>
        <dbReference type="EMBL" id="BBE18075.1"/>
    </source>
</evidence>
<sequence>MAKENNEINLQVINLIAKGTRITGNITSDGDLRVDGEIVGDLETKGRLVIGASGKIEGEIRCKSCEIAGIHKGKLFVAELLSLKASSQVTGDIVTGKLAIEPGAYFAGTCSMSDENVS</sequence>
<comment type="similarity">
    <text evidence="1">Belongs to the bactofilin family.</text>
</comment>
<dbReference type="EMBL" id="AP018694">
    <property type="protein sequence ID" value="BBE18075.1"/>
    <property type="molecule type" value="Genomic_DNA"/>
</dbReference>
<dbReference type="PANTHER" id="PTHR35024">
    <property type="entry name" value="HYPOTHETICAL CYTOSOLIC PROTEIN"/>
    <property type="match status" value="1"/>
</dbReference>
<dbReference type="PANTHER" id="PTHR35024:SF4">
    <property type="entry name" value="POLYMER-FORMING CYTOSKELETAL PROTEIN"/>
    <property type="match status" value="1"/>
</dbReference>
<keyword evidence="3" id="KW-1185">Reference proteome</keyword>
<dbReference type="Pfam" id="PF04519">
    <property type="entry name" value="Bactofilin"/>
    <property type="match status" value="1"/>
</dbReference>
<dbReference type="InterPro" id="IPR007607">
    <property type="entry name" value="BacA/B"/>
</dbReference>
<dbReference type="AlphaFoldDB" id="A0A5K7S9A1"/>
<name>A0A5K7S9A1_9BACT</name>
<accession>A0A5K7S9A1</accession>
<evidence type="ECO:0000313" key="3">
    <source>
        <dbReference type="Proteomes" id="UP001193389"/>
    </source>
</evidence>
<protein>
    <recommendedName>
        <fullName evidence="4">Integral membrane protein CcmA</fullName>
    </recommendedName>
</protein>
<gene>
    <name evidence="2" type="ORF">AQPE_2235</name>
</gene>